<accession>A0ABD3SFP6</accession>
<evidence type="ECO:0000313" key="2">
    <source>
        <dbReference type="EMBL" id="KAL3823369.1"/>
    </source>
</evidence>
<dbReference type="Proteomes" id="UP001530377">
    <property type="component" value="Unassembled WGS sequence"/>
</dbReference>
<comment type="caution">
    <text evidence="2">The sequence shown here is derived from an EMBL/GenBank/DDBJ whole genome shotgun (WGS) entry which is preliminary data.</text>
</comment>
<dbReference type="EMBL" id="JALLPB020000039">
    <property type="protein sequence ID" value="KAL3823369.1"/>
    <property type="molecule type" value="Genomic_DNA"/>
</dbReference>
<sequence length="252" mass="26568">MKIFGILPTALFAATASSPASAFCPTRQIASFGQSTSQLRGEAQTRGDFISTAAVAIVSTSIVIPLRPAYARGRATLEYAYDRYTPRIVEGGKFYKGQLYGAISKGDWKSIESATAEPPAKSKADRSLPDGGAAKRAALAGGFSDSRVLAAMDLFAATFSESSISPKTKAMKAEVEKLREVVQGLNKAARIALGEEKSGGGGLFGIGAKVTSKEELAKTVKDLYLKGGNAFNQYIFIANDGLPVQLAKLPFL</sequence>
<evidence type="ECO:0000256" key="1">
    <source>
        <dbReference type="SAM" id="SignalP"/>
    </source>
</evidence>
<protein>
    <submittedName>
        <fullName evidence="2">Uncharacterized protein</fullName>
    </submittedName>
</protein>
<keyword evidence="1" id="KW-0732">Signal</keyword>
<evidence type="ECO:0000313" key="3">
    <source>
        <dbReference type="Proteomes" id="UP001530377"/>
    </source>
</evidence>
<feature type="signal peptide" evidence="1">
    <location>
        <begin position="1"/>
        <end position="22"/>
    </location>
</feature>
<gene>
    <name evidence="2" type="ORF">ACHAXA_008864</name>
</gene>
<reference evidence="2 3" key="1">
    <citation type="submission" date="2024-10" db="EMBL/GenBank/DDBJ databases">
        <title>Updated reference genomes for cyclostephanoid diatoms.</title>
        <authorList>
            <person name="Roberts W.R."/>
            <person name="Alverson A.J."/>
        </authorList>
    </citation>
    <scope>NUCLEOTIDE SEQUENCE [LARGE SCALE GENOMIC DNA]</scope>
    <source>
        <strain evidence="2 3">AJA228-03</strain>
    </source>
</reference>
<feature type="chain" id="PRO_5044808191" evidence="1">
    <location>
        <begin position="23"/>
        <end position="252"/>
    </location>
</feature>
<name>A0ABD3SFP6_9STRA</name>
<organism evidence="2 3">
    <name type="scientific">Cyclostephanos tholiformis</name>
    <dbReference type="NCBI Taxonomy" id="382380"/>
    <lineage>
        <taxon>Eukaryota</taxon>
        <taxon>Sar</taxon>
        <taxon>Stramenopiles</taxon>
        <taxon>Ochrophyta</taxon>
        <taxon>Bacillariophyta</taxon>
        <taxon>Coscinodiscophyceae</taxon>
        <taxon>Thalassiosirophycidae</taxon>
        <taxon>Stephanodiscales</taxon>
        <taxon>Stephanodiscaceae</taxon>
        <taxon>Cyclostephanos</taxon>
    </lineage>
</organism>
<dbReference type="AlphaFoldDB" id="A0ABD3SFP6"/>
<keyword evidence="3" id="KW-1185">Reference proteome</keyword>
<proteinExistence type="predicted"/>